<reference evidence="2" key="1">
    <citation type="journal article" date="2014" name="Nat. Genet.">
        <title>Genome of the human hookworm Necator americanus.</title>
        <authorList>
            <person name="Tang Y.T."/>
            <person name="Gao X."/>
            <person name="Rosa B.A."/>
            <person name="Abubucker S."/>
            <person name="Hallsworth-Pepin K."/>
            <person name="Martin J."/>
            <person name="Tyagi R."/>
            <person name="Heizer E."/>
            <person name="Zhang X."/>
            <person name="Bhonagiri-Palsikar V."/>
            <person name="Minx P."/>
            <person name="Warren W.C."/>
            <person name="Wang Q."/>
            <person name="Zhan B."/>
            <person name="Hotez P.J."/>
            <person name="Sternberg P.W."/>
            <person name="Dougall A."/>
            <person name="Gaze S.T."/>
            <person name="Mulvenna J."/>
            <person name="Sotillo J."/>
            <person name="Ranganathan S."/>
            <person name="Rabelo E.M."/>
            <person name="Wilson R.K."/>
            <person name="Felgner P.L."/>
            <person name="Bethony J."/>
            <person name="Hawdon J.M."/>
            <person name="Gasser R.B."/>
            <person name="Loukas A."/>
            <person name="Mitreva M."/>
        </authorList>
    </citation>
    <scope>NUCLEOTIDE SEQUENCE [LARGE SCALE GENOMIC DNA]</scope>
</reference>
<evidence type="ECO:0000313" key="1">
    <source>
        <dbReference type="EMBL" id="ETN70648.1"/>
    </source>
</evidence>
<protein>
    <submittedName>
        <fullName evidence="1">Uncharacterized protein</fullName>
    </submittedName>
</protein>
<sequence length="85" mass="9780">MMYRWADDVKPWNPKRISNLLCTSPKHIFPPEMPIRTGVYARKPSSTVVFRLIIRDGRVTEPRVEAICPIGSSKTDLFSLFPNFS</sequence>
<evidence type="ECO:0000313" key="2">
    <source>
        <dbReference type="Proteomes" id="UP000053676"/>
    </source>
</evidence>
<accession>W2SM78</accession>
<dbReference type="KEGG" id="nai:NECAME_14622"/>
<dbReference type="AlphaFoldDB" id="W2SM78"/>
<keyword evidence="2" id="KW-1185">Reference proteome</keyword>
<dbReference type="Proteomes" id="UP000053676">
    <property type="component" value="Unassembled WGS sequence"/>
</dbReference>
<organism evidence="1 2">
    <name type="scientific">Necator americanus</name>
    <name type="common">Human hookworm</name>
    <dbReference type="NCBI Taxonomy" id="51031"/>
    <lineage>
        <taxon>Eukaryota</taxon>
        <taxon>Metazoa</taxon>
        <taxon>Ecdysozoa</taxon>
        <taxon>Nematoda</taxon>
        <taxon>Chromadorea</taxon>
        <taxon>Rhabditida</taxon>
        <taxon>Rhabditina</taxon>
        <taxon>Rhabditomorpha</taxon>
        <taxon>Strongyloidea</taxon>
        <taxon>Ancylostomatidae</taxon>
        <taxon>Bunostominae</taxon>
        <taxon>Necator</taxon>
    </lineage>
</organism>
<gene>
    <name evidence="1" type="ORF">NECAME_14622</name>
</gene>
<name>W2SM78_NECAM</name>
<proteinExistence type="predicted"/>
<dbReference type="EMBL" id="KI668916">
    <property type="protein sequence ID" value="ETN70648.1"/>
    <property type="molecule type" value="Genomic_DNA"/>
</dbReference>